<dbReference type="FunFam" id="3.40.1160.10:FF:000006">
    <property type="entry name" value="Glutamate 5-kinase"/>
    <property type="match status" value="1"/>
</dbReference>
<dbReference type="FunFam" id="3.40.309.10:FF:000011">
    <property type="entry name" value="Delta-1-pyrroline-5-carboxylate synthase"/>
    <property type="match status" value="1"/>
</dbReference>
<proteinExistence type="inferred from homology"/>
<dbReference type="Gene3D" id="3.40.1160.10">
    <property type="entry name" value="Acetylglutamate kinase-like"/>
    <property type="match status" value="1"/>
</dbReference>
<dbReference type="InterPro" id="IPR016163">
    <property type="entry name" value="Ald_DH_C"/>
</dbReference>
<organism evidence="20 21">
    <name type="scientific">Adineta ricciae</name>
    <name type="common">Rotifer</name>
    <dbReference type="NCBI Taxonomy" id="249248"/>
    <lineage>
        <taxon>Eukaryota</taxon>
        <taxon>Metazoa</taxon>
        <taxon>Spiralia</taxon>
        <taxon>Gnathifera</taxon>
        <taxon>Rotifera</taxon>
        <taxon>Eurotatoria</taxon>
        <taxon>Bdelloidea</taxon>
        <taxon>Adinetida</taxon>
        <taxon>Adinetidae</taxon>
        <taxon>Adineta</taxon>
    </lineage>
</organism>
<dbReference type="InterPro" id="IPR000965">
    <property type="entry name" value="GPR_dom"/>
</dbReference>
<gene>
    <name evidence="20" type="ORF">EDS130_LOCUS11117</name>
</gene>
<evidence type="ECO:0000256" key="6">
    <source>
        <dbReference type="ARBA" id="ARBA00022605"/>
    </source>
</evidence>
<dbReference type="UniPathway" id="UPA00098">
    <property type="reaction ID" value="UER00359"/>
</dbReference>
<dbReference type="PRINTS" id="PR00474">
    <property type="entry name" value="GLU5KINASE"/>
</dbReference>
<dbReference type="GO" id="GO:0005524">
    <property type="term" value="F:ATP binding"/>
    <property type="evidence" value="ECO:0007669"/>
    <property type="project" value="UniProtKB-UniRule"/>
</dbReference>
<dbReference type="GO" id="GO:0055129">
    <property type="term" value="P:L-proline biosynthetic process"/>
    <property type="evidence" value="ECO:0007669"/>
    <property type="project" value="UniProtKB-UniRule"/>
</dbReference>
<dbReference type="PROSITE" id="PS01223">
    <property type="entry name" value="PROA"/>
    <property type="match status" value="1"/>
</dbReference>
<keyword evidence="9 17" id="KW-0547">Nucleotide-binding</keyword>
<dbReference type="InterPro" id="IPR005766">
    <property type="entry name" value="P5_carboxy_syn"/>
</dbReference>
<evidence type="ECO:0000256" key="14">
    <source>
        <dbReference type="ARBA" id="ARBA00023268"/>
    </source>
</evidence>
<keyword evidence="5" id="KW-0963">Cytoplasm</keyword>
<comment type="caution">
    <text evidence="20">The sequence shown here is derived from an EMBL/GenBank/DDBJ whole genome shotgun (WGS) entry which is preliminary data.</text>
</comment>
<evidence type="ECO:0000256" key="16">
    <source>
        <dbReference type="ARBA" id="ARBA00049141"/>
    </source>
</evidence>
<dbReference type="InterPro" id="IPR001057">
    <property type="entry name" value="Glu/AcGlu_kinase"/>
</dbReference>
<feature type="domain" description="Aspartate/glutamate/uridylate kinase" evidence="19">
    <location>
        <begin position="57"/>
        <end position="312"/>
    </location>
</feature>
<evidence type="ECO:0000256" key="17">
    <source>
        <dbReference type="PIRNR" id="PIRNR036429"/>
    </source>
</evidence>
<evidence type="ECO:0000256" key="11">
    <source>
        <dbReference type="ARBA" id="ARBA00022840"/>
    </source>
</evidence>
<dbReference type="NCBIfam" id="TIGR00407">
    <property type="entry name" value="proA"/>
    <property type="match status" value="1"/>
</dbReference>
<evidence type="ECO:0000256" key="1">
    <source>
        <dbReference type="ARBA" id="ARBA00004985"/>
    </source>
</evidence>
<sequence length="783" mass="85872">MSVLFRYGHSSWNRISPLNLSLKRTQSTVSSLFSKNGTINPKKPVITTRSEIKDARRIIVKLGTALITRENEDGLAIGRLASTVEQVSQLQNEGRQMLLVTSGAVAFGRQVLRQEAMMTMTMRKSLSPKDMLQNSRVAIQRQACAAFGQKGLMSFYERMFQQYNIGVAQVLVTKSDFYNSHSRKNLQATLDELLNLNIIPILNTNDAVAAILDTDAEVTAAKDGIVINDNDSLAARLAVLISADLLLIMSDVNGLYTGPPDQEGSRLLHTFCPKQDAQMIAFGAGSKVGTGGMESKVKCASWALEHNVGVVISNGQLDKGMLNIMDGKQIGTFFTKVPNQGVPAEVQAVKARDGSRQLQKLSSDERRSIINKMASNLLDYSNDILQANKFDLEQAKKTGLKSSLVSRLGLSEKKLQTLSVGLQQIAEKADVLGQTVRRTRLADGLMLKQITTPIGVLLVIFESRPDSLPQIAALSICSGNGLLLKGGSEAKYSNEILTKLMQDALESYVPRETISLISTREQVSDLLQLGKYIDLVIPRGSNDLVRSVQKQSLQIPVLGHAEGICHVYVDTDADLDMALRIIRDSKCDYPSACNAMETLLIHKDLVRTPFFESLIDLLRLEKVKVYSGPRLATMIPFPPPSATSLCVEYGDLQCSIEVVDDVKDAIDHINKFSSNHTDSIVTENQNTASSFLNNVDSACVFHNVSTRFSDGYRFGLGAEVGISTGRIHARGPVGIEGLLTTKWIVEGHGDVVADFTEGRKHFVHETLNLTDNQEKLYARKKTA</sequence>
<feature type="domain" description="Aldehyde dehydrogenase" evidence="18">
    <location>
        <begin position="350"/>
        <end position="618"/>
    </location>
</feature>
<dbReference type="Gene3D" id="3.40.605.10">
    <property type="entry name" value="Aldehyde Dehydrogenase, Chain A, domain 1"/>
    <property type="match status" value="1"/>
</dbReference>
<accession>A0A814BL26</accession>
<dbReference type="InterPro" id="IPR005715">
    <property type="entry name" value="Glu_5kinase/COase_Synthase"/>
</dbReference>
<evidence type="ECO:0000256" key="12">
    <source>
        <dbReference type="ARBA" id="ARBA00022857"/>
    </source>
</evidence>
<dbReference type="OrthoDB" id="1934954at2759"/>
<dbReference type="EMBL" id="CAJNOJ010000040">
    <property type="protein sequence ID" value="CAF0927620.1"/>
    <property type="molecule type" value="Genomic_DNA"/>
</dbReference>
<dbReference type="SUPFAM" id="SSF53633">
    <property type="entry name" value="Carbamate kinase-like"/>
    <property type="match status" value="1"/>
</dbReference>
<dbReference type="InterPro" id="IPR020593">
    <property type="entry name" value="G-glutamylP_reductase_CS"/>
</dbReference>
<dbReference type="PANTHER" id="PTHR11063">
    <property type="entry name" value="GLUTAMATE SEMIALDEHYDE DEHYDROGENASE"/>
    <property type="match status" value="1"/>
</dbReference>
<reference evidence="20" key="1">
    <citation type="submission" date="2021-02" db="EMBL/GenBank/DDBJ databases">
        <authorList>
            <person name="Nowell W R."/>
        </authorList>
    </citation>
    <scope>NUCLEOTIDE SEQUENCE</scope>
</reference>
<keyword evidence="8 17" id="KW-0808">Transferase</keyword>
<evidence type="ECO:0000256" key="8">
    <source>
        <dbReference type="ARBA" id="ARBA00022679"/>
    </source>
</evidence>
<comment type="catalytic activity">
    <reaction evidence="15 17">
        <text>L-glutamate 5-semialdehyde + phosphate + NADP(+) = L-glutamyl 5-phosphate + NADPH + H(+)</text>
        <dbReference type="Rhea" id="RHEA:19541"/>
        <dbReference type="ChEBI" id="CHEBI:15378"/>
        <dbReference type="ChEBI" id="CHEBI:43474"/>
        <dbReference type="ChEBI" id="CHEBI:57783"/>
        <dbReference type="ChEBI" id="CHEBI:58066"/>
        <dbReference type="ChEBI" id="CHEBI:58274"/>
        <dbReference type="ChEBI" id="CHEBI:58349"/>
        <dbReference type="EC" id="1.2.1.41"/>
    </reaction>
</comment>
<dbReference type="EC" id="1.2.1.41" evidence="17"/>
<evidence type="ECO:0000256" key="13">
    <source>
        <dbReference type="ARBA" id="ARBA00023002"/>
    </source>
</evidence>
<dbReference type="Gene3D" id="3.40.309.10">
    <property type="entry name" value="Aldehyde Dehydrogenase, Chain A, domain 2"/>
    <property type="match status" value="1"/>
</dbReference>
<evidence type="ECO:0000256" key="2">
    <source>
        <dbReference type="ARBA" id="ARBA00005185"/>
    </source>
</evidence>
<dbReference type="Proteomes" id="UP000663852">
    <property type="component" value="Unassembled WGS sequence"/>
</dbReference>
<dbReference type="AlphaFoldDB" id="A0A814BL26"/>
<keyword evidence="12 17" id="KW-0521">NADP</keyword>
<evidence type="ECO:0000256" key="3">
    <source>
        <dbReference type="ARBA" id="ARBA00006300"/>
    </source>
</evidence>
<evidence type="ECO:0000256" key="9">
    <source>
        <dbReference type="ARBA" id="ARBA00022741"/>
    </source>
</evidence>
<dbReference type="SUPFAM" id="SSF53720">
    <property type="entry name" value="ALDH-like"/>
    <property type="match status" value="1"/>
</dbReference>
<dbReference type="NCBIfam" id="NF001221">
    <property type="entry name" value="PRK00197.1"/>
    <property type="match status" value="1"/>
</dbReference>
<dbReference type="Pfam" id="PF00171">
    <property type="entry name" value="Aldedh"/>
    <property type="match status" value="1"/>
</dbReference>
<keyword evidence="7 17" id="KW-0641">Proline biosynthesis</keyword>
<keyword evidence="6 17" id="KW-0028">Amino-acid biosynthesis</keyword>
<dbReference type="NCBIfam" id="TIGR01027">
    <property type="entry name" value="proB"/>
    <property type="match status" value="1"/>
</dbReference>
<dbReference type="PANTHER" id="PTHR11063:SF8">
    <property type="entry name" value="DELTA-1-PYRROLINE-5-CARBOXYLATE SYNTHASE"/>
    <property type="match status" value="1"/>
</dbReference>
<protein>
    <recommendedName>
        <fullName evidence="17">Delta-1-pyrroline-5-carboxylate synthase</fullName>
    </recommendedName>
    <domain>
        <recommendedName>
            <fullName evidence="17">Glutamate 5-kinase</fullName>
            <shortName evidence="17">GK</shortName>
            <ecNumber evidence="17">2.7.2.11</ecNumber>
        </recommendedName>
        <alternativeName>
            <fullName evidence="17">Gamma-glutamyl kinase</fullName>
        </alternativeName>
    </domain>
    <domain>
        <recommendedName>
            <fullName evidence="17">Gamma-glutamyl phosphate reductase</fullName>
            <shortName evidence="17">GPR</shortName>
            <ecNumber evidence="17">1.2.1.41</ecNumber>
        </recommendedName>
        <alternativeName>
            <fullName evidence="17">Glutamate-5-semialdehyde dehydrogenase</fullName>
        </alternativeName>
        <alternativeName>
            <fullName evidence="17">Glutamyl-gamma-semialdehyde dehydrogenase</fullName>
        </alternativeName>
    </domain>
</protein>
<dbReference type="HAMAP" id="MF_00456">
    <property type="entry name" value="ProB"/>
    <property type="match status" value="1"/>
</dbReference>
<dbReference type="InterPro" id="IPR001048">
    <property type="entry name" value="Asp/Glu/Uridylate_kinase"/>
</dbReference>
<keyword evidence="11 17" id="KW-0067">ATP-binding</keyword>
<dbReference type="EC" id="2.7.2.11" evidence="17"/>
<dbReference type="InterPro" id="IPR016162">
    <property type="entry name" value="Ald_DH_N"/>
</dbReference>
<comment type="similarity">
    <text evidence="4 17">In the N-terminal section; belongs to the glutamate 5-kinase family.</text>
</comment>
<evidence type="ECO:0000256" key="4">
    <source>
        <dbReference type="ARBA" id="ARBA00009302"/>
    </source>
</evidence>
<dbReference type="InterPro" id="IPR016161">
    <property type="entry name" value="Ald_DH/histidinol_DH"/>
</dbReference>
<comment type="pathway">
    <text evidence="1 17">Amino-acid biosynthesis; L-proline biosynthesis; L-glutamate 5-semialdehyde from L-glutamate: step 2/2.</text>
</comment>
<evidence type="ECO:0000256" key="15">
    <source>
        <dbReference type="ARBA" id="ARBA00049024"/>
    </source>
</evidence>
<evidence type="ECO:0000256" key="7">
    <source>
        <dbReference type="ARBA" id="ARBA00022650"/>
    </source>
</evidence>
<keyword evidence="14" id="KW-0511">Multifunctional enzyme</keyword>
<dbReference type="GO" id="GO:0004350">
    <property type="term" value="F:glutamate-5-semialdehyde dehydrogenase activity"/>
    <property type="evidence" value="ECO:0007669"/>
    <property type="project" value="UniProtKB-UniRule"/>
</dbReference>
<dbReference type="NCBIfam" id="TIGR01092">
    <property type="entry name" value="P5CS"/>
    <property type="match status" value="1"/>
</dbReference>
<evidence type="ECO:0000256" key="5">
    <source>
        <dbReference type="ARBA" id="ARBA00022490"/>
    </source>
</evidence>
<evidence type="ECO:0000313" key="21">
    <source>
        <dbReference type="Proteomes" id="UP000663852"/>
    </source>
</evidence>
<dbReference type="PIRSF" id="PIRSF036429">
    <property type="entry name" value="P5C_syn"/>
    <property type="match status" value="1"/>
</dbReference>
<dbReference type="InterPro" id="IPR036393">
    <property type="entry name" value="AceGlu_kinase-like_sf"/>
</dbReference>
<dbReference type="InterPro" id="IPR015590">
    <property type="entry name" value="Aldehyde_DH_dom"/>
</dbReference>
<comment type="catalytic activity">
    <reaction evidence="16 17">
        <text>L-glutamate + ATP = L-glutamyl 5-phosphate + ADP</text>
        <dbReference type="Rhea" id="RHEA:14877"/>
        <dbReference type="ChEBI" id="CHEBI:29985"/>
        <dbReference type="ChEBI" id="CHEBI:30616"/>
        <dbReference type="ChEBI" id="CHEBI:58274"/>
        <dbReference type="ChEBI" id="CHEBI:456216"/>
        <dbReference type="EC" id="2.7.2.11"/>
    </reaction>
</comment>
<keyword evidence="13 17" id="KW-0560">Oxidoreductase</keyword>
<evidence type="ECO:0000259" key="18">
    <source>
        <dbReference type="Pfam" id="PF00171"/>
    </source>
</evidence>
<evidence type="ECO:0000313" key="20">
    <source>
        <dbReference type="EMBL" id="CAF0927620.1"/>
    </source>
</evidence>
<dbReference type="CDD" id="cd07079">
    <property type="entry name" value="ALDH_F18-19_ProA-GPR"/>
    <property type="match status" value="1"/>
</dbReference>
<dbReference type="Pfam" id="PF00696">
    <property type="entry name" value="AA_kinase"/>
    <property type="match status" value="1"/>
</dbReference>
<comment type="pathway">
    <text evidence="2 17">Amino-acid biosynthesis; L-proline biosynthesis; L-glutamate 5-semialdehyde from L-glutamate: step 1/2.</text>
</comment>
<dbReference type="GO" id="GO:0004349">
    <property type="term" value="F:glutamate 5-kinase activity"/>
    <property type="evidence" value="ECO:0007669"/>
    <property type="project" value="UniProtKB-UniRule"/>
</dbReference>
<dbReference type="HAMAP" id="MF_00412">
    <property type="entry name" value="ProA"/>
    <property type="match status" value="1"/>
</dbReference>
<keyword evidence="10 17" id="KW-0418">Kinase</keyword>
<comment type="similarity">
    <text evidence="3 17">In the C-terminal section; belongs to the gamma-glutamyl phosphate reductase family.</text>
</comment>
<name>A0A814BL26_ADIRI</name>
<evidence type="ECO:0000259" key="19">
    <source>
        <dbReference type="Pfam" id="PF00696"/>
    </source>
</evidence>
<dbReference type="GO" id="GO:0005739">
    <property type="term" value="C:mitochondrion"/>
    <property type="evidence" value="ECO:0007669"/>
    <property type="project" value="UniProtKB-UniRule"/>
</dbReference>
<evidence type="ECO:0000256" key="10">
    <source>
        <dbReference type="ARBA" id="ARBA00022777"/>
    </source>
</evidence>